<name>A0A8S1XV99_PAROT</name>
<gene>
    <name evidence="1" type="ORF">POCTA_138.1.T1350073</name>
</gene>
<proteinExistence type="predicted"/>
<dbReference type="AlphaFoldDB" id="A0A8S1XV99"/>
<dbReference type="OMA" id="HISQEID"/>
<organism evidence="1 2">
    <name type="scientific">Paramecium octaurelia</name>
    <dbReference type="NCBI Taxonomy" id="43137"/>
    <lineage>
        <taxon>Eukaryota</taxon>
        <taxon>Sar</taxon>
        <taxon>Alveolata</taxon>
        <taxon>Ciliophora</taxon>
        <taxon>Intramacronucleata</taxon>
        <taxon>Oligohymenophorea</taxon>
        <taxon>Peniculida</taxon>
        <taxon>Parameciidae</taxon>
        <taxon>Paramecium</taxon>
    </lineage>
</organism>
<evidence type="ECO:0000313" key="1">
    <source>
        <dbReference type="EMBL" id="CAD8205331.1"/>
    </source>
</evidence>
<comment type="caution">
    <text evidence="1">The sequence shown here is derived from an EMBL/GenBank/DDBJ whole genome shotgun (WGS) entry which is preliminary data.</text>
</comment>
<protein>
    <submittedName>
        <fullName evidence="1">Uncharacterized protein</fullName>
    </submittedName>
</protein>
<dbReference type="EMBL" id="CAJJDP010000136">
    <property type="protein sequence ID" value="CAD8205331.1"/>
    <property type="molecule type" value="Genomic_DNA"/>
</dbReference>
<keyword evidence="2" id="KW-1185">Reference proteome</keyword>
<dbReference type="OrthoDB" id="10470072at2759"/>
<dbReference type="Proteomes" id="UP000683925">
    <property type="component" value="Unassembled WGS sequence"/>
</dbReference>
<evidence type="ECO:0000313" key="2">
    <source>
        <dbReference type="Proteomes" id="UP000683925"/>
    </source>
</evidence>
<accession>A0A8S1XV99</accession>
<reference evidence="1" key="1">
    <citation type="submission" date="2021-01" db="EMBL/GenBank/DDBJ databases">
        <authorList>
            <consortium name="Genoscope - CEA"/>
            <person name="William W."/>
        </authorList>
    </citation>
    <scope>NUCLEOTIDE SEQUENCE</scope>
</reference>
<sequence length="250" mass="29756">MQMESNFNLNDPSEQLDKPLNTQYHISQEIDSSNHDILTQNLYPSGLEEPGSRYLKKQNLLHSDKINPKVHSQLLYQASKEQGKHEDVCSKHCDQSQYLQEYQIYQIQNNSSQITLTRSQNNQKKFSLKQMRSEHQLFEAIYQQIVFTQFIIYQIVEMFDTQLDLKQVKQFCKKTQNSYAFIYQNVHLLVEVIFGNNKFIEQAKTNKLVIQHPLNNKIIQYLFAKIRVELNMEAKLQEFKRLVQYLKEQQ</sequence>